<dbReference type="InterPro" id="IPR010930">
    <property type="entry name" value="Flg_bb/hook_C_dom"/>
</dbReference>
<proteinExistence type="inferred from homology"/>
<keyword evidence="4" id="KW-0969">Cilium</keyword>
<evidence type="ECO:0000256" key="1">
    <source>
        <dbReference type="ARBA" id="ARBA00009677"/>
    </source>
</evidence>
<sequence length="129" mass="13948">MDTFAISLSGLEFQKLRLETVARNFANSQNTRAAGTELYQPLEAIAFNDASQELAGVVSSTVIEQNRAPVKSHEPGHPDADLDGFVTRPGVNPVDEMITLMTSVRTYQANVQALNAAKKMAQLALETGK</sequence>
<dbReference type="GO" id="GO:0071973">
    <property type="term" value="P:bacterial-type flagellum-dependent cell motility"/>
    <property type="evidence" value="ECO:0007669"/>
    <property type="project" value="UniProtKB-UniRule"/>
</dbReference>
<evidence type="ECO:0000259" key="3">
    <source>
        <dbReference type="Pfam" id="PF06429"/>
    </source>
</evidence>
<evidence type="ECO:0000313" key="4">
    <source>
        <dbReference type="EMBL" id="SMA49880.1"/>
    </source>
</evidence>
<gene>
    <name evidence="4" type="primary">flgC_3</name>
    <name evidence="4" type="ORF">EHSB41UT_03671</name>
</gene>
<keyword evidence="4" id="KW-0282">Flagellum</keyword>
<dbReference type="AlphaFoldDB" id="A0A1X7AP60"/>
<dbReference type="RefSeq" id="WP_087112326.1">
    <property type="nucleotide sequence ID" value="NZ_CBCSCN010000011.1"/>
</dbReference>
<keyword evidence="4" id="KW-0966">Cell projection</keyword>
<keyword evidence="5" id="KW-1185">Reference proteome</keyword>
<reference evidence="4 5" key="1">
    <citation type="submission" date="2017-03" db="EMBL/GenBank/DDBJ databases">
        <authorList>
            <person name="Afonso C.L."/>
            <person name="Miller P.J."/>
            <person name="Scott M.A."/>
            <person name="Spackman E."/>
            <person name="Goraichik I."/>
            <person name="Dimitrov K.M."/>
            <person name="Suarez D.L."/>
            <person name="Swayne D.E."/>
        </authorList>
    </citation>
    <scope>NUCLEOTIDE SEQUENCE [LARGE SCALE GENOMIC DNA]</scope>
    <source>
        <strain evidence="4">SB41UT1</strain>
    </source>
</reference>
<accession>A0A1X7AP60</accession>
<protein>
    <recommendedName>
        <fullName evidence="2">Flagellar basal-body rod protein FlgC</fullName>
    </recommendedName>
</protein>
<feature type="domain" description="Flagellar basal-body/hook protein C-terminal" evidence="3">
    <location>
        <begin position="84"/>
        <end position="125"/>
    </location>
</feature>
<evidence type="ECO:0000313" key="5">
    <source>
        <dbReference type="Proteomes" id="UP000196573"/>
    </source>
</evidence>
<organism evidence="4 5">
    <name type="scientific">Parendozoicomonas haliclonae</name>
    <dbReference type="NCBI Taxonomy" id="1960125"/>
    <lineage>
        <taxon>Bacteria</taxon>
        <taxon>Pseudomonadati</taxon>
        <taxon>Pseudomonadota</taxon>
        <taxon>Gammaproteobacteria</taxon>
        <taxon>Oceanospirillales</taxon>
        <taxon>Endozoicomonadaceae</taxon>
        <taxon>Parendozoicomonas</taxon>
    </lineage>
</organism>
<evidence type="ECO:0000256" key="2">
    <source>
        <dbReference type="RuleBase" id="RU362062"/>
    </source>
</evidence>
<comment type="subcellular location">
    <subcellularLocation>
        <location evidence="2">Bacterial flagellum basal body</location>
    </subcellularLocation>
</comment>
<dbReference type="GO" id="GO:0030694">
    <property type="term" value="C:bacterial-type flagellum basal body, rod"/>
    <property type="evidence" value="ECO:0007669"/>
    <property type="project" value="UniProtKB-UniRule"/>
</dbReference>
<name>A0A1X7AP60_9GAMM</name>
<dbReference type="NCBIfam" id="TIGR01395">
    <property type="entry name" value="FlgC"/>
    <property type="match status" value="1"/>
</dbReference>
<comment type="similarity">
    <text evidence="1">Belongs to the flagella basal body rod proteins family.</text>
</comment>
<keyword evidence="2" id="KW-0975">Bacterial flagellum</keyword>
<comment type="subunit">
    <text evidence="2">The basal body constitutes a major portion of the flagellar organelle and consists of four rings (L,P,S, and M) mounted on a central rod. The rod consists of about 26 subunits of FlgG in the distal portion, and FlgB, FlgC and FlgF are thought to build up the proximal portion of the rod with about 6 subunits each.</text>
</comment>
<dbReference type="Proteomes" id="UP000196573">
    <property type="component" value="Unassembled WGS sequence"/>
</dbReference>
<dbReference type="OrthoDB" id="9794148at2"/>
<dbReference type="EMBL" id="FWPT01000009">
    <property type="protein sequence ID" value="SMA49880.1"/>
    <property type="molecule type" value="Genomic_DNA"/>
</dbReference>
<dbReference type="Pfam" id="PF06429">
    <property type="entry name" value="Flg_bbr_C"/>
    <property type="match status" value="1"/>
</dbReference>
<dbReference type="InterPro" id="IPR006299">
    <property type="entry name" value="FlgC"/>
</dbReference>